<dbReference type="Proteomes" id="UP001519332">
    <property type="component" value="Unassembled WGS sequence"/>
</dbReference>
<evidence type="ECO:0000313" key="2">
    <source>
        <dbReference type="EMBL" id="MBP2328323.1"/>
    </source>
</evidence>
<accession>A0ABS4TV76</accession>
<keyword evidence="3" id="KW-1185">Reference proteome</keyword>
<gene>
    <name evidence="2" type="ORF">JOF56_008708</name>
</gene>
<organism evidence="2 3">
    <name type="scientific">Kibdelosporangium banguiense</name>
    <dbReference type="NCBI Taxonomy" id="1365924"/>
    <lineage>
        <taxon>Bacteria</taxon>
        <taxon>Bacillati</taxon>
        <taxon>Actinomycetota</taxon>
        <taxon>Actinomycetes</taxon>
        <taxon>Pseudonocardiales</taxon>
        <taxon>Pseudonocardiaceae</taxon>
        <taxon>Kibdelosporangium</taxon>
    </lineage>
</organism>
<evidence type="ECO:0000256" key="1">
    <source>
        <dbReference type="SAM" id="MobiDB-lite"/>
    </source>
</evidence>
<feature type="compositionally biased region" description="Basic and acidic residues" evidence="1">
    <location>
        <begin position="1"/>
        <end position="13"/>
    </location>
</feature>
<feature type="region of interest" description="Disordered" evidence="1">
    <location>
        <begin position="1"/>
        <end position="26"/>
    </location>
</feature>
<protein>
    <submittedName>
        <fullName evidence="2">Uncharacterized protein</fullName>
    </submittedName>
</protein>
<comment type="caution">
    <text evidence="2">The sequence shown here is derived from an EMBL/GenBank/DDBJ whole genome shotgun (WGS) entry which is preliminary data.</text>
</comment>
<name>A0ABS4TV76_9PSEU</name>
<evidence type="ECO:0000313" key="3">
    <source>
        <dbReference type="Proteomes" id="UP001519332"/>
    </source>
</evidence>
<sequence length="26" mass="3136">MTRESDEPDDHQRARPFARTPLRPTR</sequence>
<reference evidence="2 3" key="1">
    <citation type="submission" date="2021-03" db="EMBL/GenBank/DDBJ databases">
        <title>Sequencing the genomes of 1000 actinobacteria strains.</title>
        <authorList>
            <person name="Klenk H.-P."/>
        </authorList>
    </citation>
    <scope>NUCLEOTIDE SEQUENCE [LARGE SCALE GENOMIC DNA]</scope>
    <source>
        <strain evidence="2 3">DSM 46670</strain>
    </source>
</reference>
<proteinExistence type="predicted"/>
<dbReference type="EMBL" id="JAGINW010000001">
    <property type="protein sequence ID" value="MBP2328323.1"/>
    <property type="molecule type" value="Genomic_DNA"/>
</dbReference>